<dbReference type="AlphaFoldDB" id="A0A2S6MZP0"/>
<protein>
    <submittedName>
        <fullName evidence="2">2-vinyl bacteriochlorophyllide hydratase</fullName>
    </submittedName>
</protein>
<keyword evidence="1" id="KW-1133">Transmembrane helix</keyword>
<feature type="transmembrane region" description="Helical" evidence="1">
    <location>
        <begin position="157"/>
        <end position="176"/>
    </location>
</feature>
<comment type="caution">
    <text evidence="2">The sequence shown here is derived from an EMBL/GenBank/DDBJ whole genome shotgun (WGS) entry which is preliminary data.</text>
</comment>
<evidence type="ECO:0000313" key="3">
    <source>
        <dbReference type="Proteomes" id="UP000239724"/>
    </source>
</evidence>
<keyword evidence="1" id="KW-0472">Membrane</keyword>
<dbReference type="GO" id="GO:0019685">
    <property type="term" value="P:photosynthesis, dark reaction"/>
    <property type="evidence" value="ECO:0007669"/>
    <property type="project" value="InterPro"/>
</dbReference>
<accession>A0A2S6MZP0</accession>
<feature type="transmembrane region" description="Helical" evidence="1">
    <location>
        <begin position="57"/>
        <end position="81"/>
    </location>
</feature>
<dbReference type="NCBIfam" id="TIGR02020">
    <property type="entry name" value="BchF"/>
    <property type="match status" value="1"/>
</dbReference>
<keyword evidence="1" id="KW-0812">Transmembrane</keyword>
<sequence>MFTLDQINRFIGSVDCCPWGAAAGCRETRMAQTSPLRGRPLYTADERRRRDASIWTLVQGVLAPVQFVVFLISLGLVLHYLATGDGWVYATVSIVIKTLVLYTIMITGAIWERDVFGRYLFARAFFWEDVVSMLVLALHTLYLVALFSRAVAPHEQMFIALAAYFTYVVNATQFVLKLRAARRQETSWVPDTALGHSS</sequence>
<dbReference type="OrthoDB" id="8562352at2"/>
<dbReference type="InterPro" id="IPR009905">
    <property type="entry name" value="BCHF"/>
</dbReference>
<feature type="transmembrane region" description="Helical" evidence="1">
    <location>
        <begin position="131"/>
        <end position="151"/>
    </location>
</feature>
<organism evidence="2 3">
    <name type="scientific">Rhodopila globiformis</name>
    <name type="common">Rhodopseudomonas globiformis</name>
    <dbReference type="NCBI Taxonomy" id="1071"/>
    <lineage>
        <taxon>Bacteria</taxon>
        <taxon>Pseudomonadati</taxon>
        <taxon>Pseudomonadota</taxon>
        <taxon>Alphaproteobacteria</taxon>
        <taxon>Acetobacterales</taxon>
        <taxon>Acetobacteraceae</taxon>
        <taxon>Rhodopila</taxon>
    </lineage>
</organism>
<keyword evidence="3" id="KW-1185">Reference proteome</keyword>
<dbReference type="Proteomes" id="UP000239724">
    <property type="component" value="Unassembled WGS sequence"/>
</dbReference>
<dbReference type="EMBL" id="NHRY01000252">
    <property type="protein sequence ID" value="PPQ27845.1"/>
    <property type="molecule type" value="Genomic_DNA"/>
</dbReference>
<reference evidence="2 3" key="1">
    <citation type="journal article" date="2018" name="Arch. Microbiol.">
        <title>New insights into the metabolic potential of the phototrophic purple bacterium Rhodopila globiformis DSM 161(T) from its draft genome sequence and evidence for a vanadium-dependent nitrogenase.</title>
        <authorList>
            <person name="Imhoff J.F."/>
            <person name="Rahn T."/>
            <person name="Kunzel S."/>
            <person name="Neulinger S.C."/>
        </authorList>
    </citation>
    <scope>NUCLEOTIDE SEQUENCE [LARGE SCALE GENOMIC DNA]</scope>
    <source>
        <strain evidence="2 3">DSM 161</strain>
    </source>
</reference>
<dbReference type="GO" id="GO:0016836">
    <property type="term" value="F:hydro-lyase activity"/>
    <property type="evidence" value="ECO:0007669"/>
    <property type="project" value="InterPro"/>
</dbReference>
<dbReference type="Pfam" id="PF07284">
    <property type="entry name" value="BCHF"/>
    <property type="match status" value="1"/>
</dbReference>
<dbReference type="GO" id="GO:0030494">
    <property type="term" value="P:bacteriochlorophyll biosynthetic process"/>
    <property type="evidence" value="ECO:0007669"/>
    <property type="project" value="InterPro"/>
</dbReference>
<evidence type="ECO:0000313" key="2">
    <source>
        <dbReference type="EMBL" id="PPQ27845.1"/>
    </source>
</evidence>
<gene>
    <name evidence="2" type="ORF">CCS01_25875</name>
</gene>
<evidence type="ECO:0000256" key="1">
    <source>
        <dbReference type="SAM" id="Phobius"/>
    </source>
</evidence>
<name>A0A2S6MZP0_RHOGL</name>
<feature type="transmembrane region" description="Helical" evidence="1">
    <location>
        <begin position="87"/>
        <end position="111"/>
    </location>
</feature>
<proteinExistence type="predicted"/>